<evidence type="ECO:0000313" key="2">
    <source>
        <dbReference type="EMBL" id="CAJ1393317.1"/>
    </source>
</evidence>
<feature type="compositionally biased region" description="Gly residues" evidence="1">
    <location>
        <begin position="65"/>
        <end position="76"/>
    </location>
</feature>
<reference evidence="2" key="1">
    <citation type="submission" date="2023-08" db="EMBL/GenBank/DDBJ databases">
        <authorList>
            <person name="Chen Y."/>
            <person name="Shah S."/>
            <person name="Dougan E. K."/>
            <person name="Thang M."/>
            <person name="Chan C."/>
        </authorList>
    </citation>
    <scope>NUCLEOTIDE SEQUENCE</scope>
</reference>
<dbReference type="Proteomes" id="UP001178507">
    <property type="component" value="Unassembled WGS sequence"/>
</dbReference>
<evidence type="ECO:0000313" key="3">
    <source>
        <dbReference type="Proteomes" id="UP001178507"/>
    </source>
</evidence>
<feature type="region of interest" description="Disordered" evidence="1">
    <location>
        <begin position="1"/>
        <end position="110"/>
    </location>
</feature>
<proteinExistence type="predicted"/>
<feature type="compositionally biased region" description="Polar residues" evidence="1">
    <location>
        <begin position="198"/>
        <end position="226"/>
    </location>
</feature>
<dbReference type="EMBL" id="CAUJNA010002535">
    <property type="protein sequence ID" value="CAJ1393317.1"/>
    <property type="molecule type" value="Genomic_DNA"/>
</dbReference>
<accession>A0AA36ISS1</accession>
<name>A0AA36ISS1_9DINO</name>
<feature type="compositionally biased region" description="Basic and acidic residues" evidence="1">
    <location>
        <begin position="49"/>
        <end position="64"/>
    </location>
</feature>
<evidence type="ECO:0000256" key="1">
    <source>
        <dbReference type="SAM" id="MobiDB-lite"/>
    </source>
</evidence>
<feature type="compositionally biased region" description="Basic and acidic residues" evidence="1">
    <location>
        <begin position="244"/>
        <end position="264"/>
    </location>
</feature>
<organism evidence="2 3">
    <name type="scientific">Effrenium voratum</name>
    <dbReference type="NCBI Taxonomy" id="2562239"/>
    <lineage>
        <taxon>Eukaryota</taxon>
        <taxon>Sar</taxon>
        <taxon>Alveolata</taxon>
        <taxon>Dinophyceae</taxon>
        <taxon>Suessiales</taxon>
        <taxon>Symbiodiniaceae</taxon>
        <taxon>Effrenium</taxon>
    </lineage>
</organism>
<comment type="caution">
    <text evidence="2">The sequence shown here is derived from an EMBL/GenBank/DDBJ whole genome shotgun (WGS) entry which is preliminary data.</text>
</comment>
<sequence length="318" mass="33350">MVAISSDCGEECNGGDVRNLDGSTPGPYPEDAEETGHQDINGSGKGKRKGGDKGGGKGGKDKGGGGKGKGGGGGKGKGGKDKGGGGKGKKGGGGGGKGKDCGELTEQHDAGEPVGMCPDCHEAGELLLLLHKTGSVGNLLGQRPPQHSRDFKRDNVKMVRTMSRDVLTRRRESEKSADPDFKLRQFANVASRLHQAPQRLQATASTPAKQRSLSIGFSPAKTSPGQSPWARGPLRSCNQPVTKPRLDRAEAGKRESLKGKENRPGARLLFSPPPRTEASSEQLSVSRCEDGDSDCSAPGWWPASDRLASEFFQSGRLR</sequence>
<gene>
    <name evidence="2" type="ORF">EVOR1521_LOCUS18213</name>
</gene>
<keyword evidence="3" id="KW-1185">Reference proteome</keyword>
<dbReference type="AlphaFoldDB" id="A0AA36ISS1"/>
<protein>
    <submittedName>
        <fullName evidence="2">Uncharacterized protein</fullName>
    </submittedName>
</protein>
<feature type="region of interest" description="Disordered" evidence="1">
    <location>
        <begin position="195"/>
        <end position="300"/>
    </location>
</feature>
<feature type="compositionally biased region" description="Basic and acidic residues" evidence="1">
    <location>
        <begin position="97"/>
        <end position="110"/>
    </location>
</feature>